<accession>A0A2C6KDV2</accession>
<keyword evidence="3" id="KW-1185">Reference proteome</keyword>
<reference evidence="2 3" key="1">
    <citation type="journal article" date="2017" name="Int. J. Parasitol.">
        <title>The genome of the protozoan parasite Cystoisospora suis and a reverse vaccinology approach to identify vaccine candidates.</title>
        <authorList>
            <person name="Palmieri N."/>
            <person name="Shrestha A."/>
            <person name="Ruttkowski B."/>
            <person name="Beck T."/>
            <person name="Vogl C."/>
            <person name="Tomley F."/>
            <person name="Blake D.P."/>
            <person name="Joachim A."/>
        </authorList>
    </citation>
    <scope>NUCLEOTIDE SEQUENCE [LARGE SCALE GENOMIC DNA]</scope>
    <source>
        <strain evidence="2 3">Wien I</strain>
    </source>
</reference>
<feature type="compositionally biased region" description="Basic and acidic residues" evidence="1">
    <location>
        <begin position="110"/>
        <end position="121"/>
    </location>
</feature>
<organism evidence="2 3">
    <name type="scientific">Cystoisospora suis</name>
    <dbReference type="NCBI Taxonomy" id="483139"/>
    <lineage>
        <taxon>Eukaryota</taxon>
        <taxon>Sar</taxon>
        <taxon>Alveolata</taxon>
        <taxon>Apicomplexa</taxon>
        <taxon>Conoidasida</taxon>
        <taxon>Coccidia</taxon>
        <taxon>Eucoccidiorida</taxon>
        <taxon>Eimeriorina</taxon>
        <taxon>Sarcocystidae</taxon>
        <taxon>Cystoisospora</taxon>
    </lineage>
</organism>
<dbReference type="EMBL" id="MIGC01010954">
    <property type="protein sequence ID" value="PHJ14838.1"/>
    <property type="molecule type" value="Genomic_DNA"/>
</dbReference>
<dbReference type="VEuPathDB" id="ToxoDB:CSUI_011352"/>
<dbReference type="GeneID" id="94434662"/>
<feature type="region of interest" description="Disordered" evidence="1">
    <location>
        <begin position="95"/>
        <end position="265"/>
    </location>
</feature>
<dbReference type="Proteomes" id="UP000221165">
    <property type="component" value="Unassembled WGS sequence"/>
</dbReference>
<proteinExistence type="predicted"/>
<feature type="compositionally biased region" description="Basic residues" evidence="1">
    <location>
        <begin position="213"/>
        <end position="226"/>
    </location>
</feature>
<comment type="caution">
    <text evidence="2">The sequence shown here is derived from an EMBL/GenBank/DDBJ whole genome shotgun (WGS) entry which is preliminary data.</text>
</comment>
<gene>
    <name evidence="2" type="ORF">CSUI_011352</name>
</gene>
<evidence type="ECO:0000313" key="3">
    <source>
        <dbReference type="Proteomes" id="UP000221165"/>
    </source>
</evidence>
<evidence type="ECO:0000313" key="2">
    <source>
        <dbReference type="EMBL" id="PHJ14838.1"/>
    </source>
</evidence>
<protein>
    <submittedName>
        <fullName evidence="2">Uncharacterized protein</fullName>
    </submittedName>
</protein>
<feature type="non-terminal residue" evidence="2">
    <location>
        <position position="265"/>
    </location>
</feature>
<feature type="compositionally biased region" description="Basic and acidic residues" evidence="1">
    <location>
        <begin position="128"/>
        <end position="138"/>
    </location>
</feature>
<name>A0A2C6KDV2_9APIC</name>
<dbReference type="RefSeq" id="XP_067916573.1">
    <property type="nucleotide sequence ID" value="XM_068071451.1"/>
</dbReference>
<evidence type="ECO:0000256" key="1">
    <source>
        <dbReference type="SAM" id="MobiDB-lite"/>
    </source>
</evidence>
<sequence length="265" mass="28439">MHSYVSRLRSFCSTSRTVYVACLICLLRLQSFLVPCSFASAEESAAFNLSAVDFRQLLEYPGEIDEGKRKGAISKYPVGWRGHRRLADLLRDGDVEAKGSGEGGKAVGDAPEKQEDKDQEKKSKRRSKAEGHERKDALPGDPGTGAWLSARSHGPIEPPPSHDGNIEQTQKPAGPRAFVASPADAGSDADLDATPPKQPAPPGENAGRVSKENKKRTKRRRKKKRHSDNDTPVLSAAADNAVAAAHALPADNAPPADPFPVEHAA</sequence>
<feature type="compositionally biased region" description="Low complexity" evidence="1">
    <location>
        <begin position="232"/>
        <end position="254"/>
    </location>
</feature>
<dbReference type="AlphaFoldDB" id="A0A2C6KDV2"/>